<name>A0A0A9A915_ARUDO</name>
<feature type="domain" description="GAG-pre-integrase" evidence="1">
    <location>
        <begin position="21"/>
        <end position="67"/>
    </location>
</feature>
<accession>A0A0A9A915</accession>
<dbReference type="Pfam" id="PF13976">
    <property type="entry name" value="gag_pre-integrs"/>
    <property type="match status" value="1"/>
</dbReference>
<dbReference type="EMBL" id="GBRH01254358">
    <property type="protein sequence ID" value="JAD43537.1"/>
    <property type="molecule type" value="Transcribed_RNA"/>
</dbReference>
<reference evidence="2" key="1">
    <citation type="submission" date="2014-09" db="EMBL/GenBank/DDBJ databases">
        <authorList>
            <person name="Magalhaes I.L.F."/>
            <person name="Oliveira U."/>
            <person name="Santos F.R."/>
            <person name="Vidigal T.H.D.A."/>
            <person name="Brescovit A.D."/>
            <person name="Santos A.J."/>
        </authorList>
    </citation>
    <scope>NUCLEOTIDE SEQUENCE</scope>
    <source>
        <tissue evidence="2">Shoot tissue taken approximately 20 cm above the soil surface</tissue>
    </source>
</reference>
<reference evidence="2" key="2">
    <citation type="journal article" date="2015" name="Data Brief">
        <title>Shoot transcriptome of the giant reed, Arundo donax.</title>
        <authorList>
            <person name="Barrero R.A."/>
            <person name="Guerrero F.D."/>
            <person name="Moolhuijzen P."/>
            <person name="Goolsby J.A."/>
            <person name="Tidwell J."/>
            <person name="Bellgard S.E."/>
            <person name="Bellgard M.I."/>
        </authorList>
    </citation>
    <scope>NUCLEOTIDE SEQUENCE</scope>
    <source>
        <tissue evidence="2">Shoot tissue taken approximately 20 cm above the soil surface</tissue>
    </source>
</reference>
<sequence length="88" mass="9952">MSQGPISSPFTFNKTSLWCLKSSSRWRSQLGQPSSFILKQVVSRNNLPCLDESIEESVCDACQQAKSHQLPYPKSFSTSKFSLELVFF</sequence>
<protein>
    <recommendedName>
        <fullName evidence="1">GAG-pre-integrase domain-containing protein</fullName>
    </recommendedName>
</protein>
<dbReference type="InterPro" id="IPR025724">
    <property type="entry name" value="GAG-pre-integrase_dom"/>
</dbReference>
<organism evidence="2">
    <name type="scientific">Arundo donax</name>
    <name type="common">Giant reed</name>
    <name type="synonym">Donax arundinaceus</name>
    <dbReference type="NCBI Taxonomy" id="35708"/>
    <lineage>
        <taxon>Eukaryota</taxon>
        <taxon>Viridiplantae</taxon>
        <taxon>Streptophyta</taxon>
        <taxon>Embryophyta</taxon>
        <taxon>Tracheophyta</taxon>
        <taxon>Spermatophyta</taxon>
        <taxon>Magnoliopsida</taxon>
        <taxon>Liliopsida</taxon>
        <taxon>Poales</taxon>
        <taxon>Poaceae</taxon>
        <taxon>PACMAD clade</taxon>
        <taxon>Arundinoideae</taxon>
        <taxon>Arundineae</taxon>
        <taxon>Arundo</taxon>
    </lineage>
</organism>
<evidence type="ECO:0000259" key="1">
    <source>
        <dbReference type="Pfam" id="PF13976"/>
    </source>
</evidence>
<dbReference type="AlphaFoldDB" id="A0A0A9A915"/>
<evidence type="ECO:0000313" key="2">
    <source>
        <dbReference type="EMBL" id="JAD43537.1"/>
    </source>
</evidence>
<proteinExistence type="predicted"/>